<accession>A0A9D4ZKG3</accession>
<comment type="caution">
    <text evidence="1">The sequence shown here is derived from an EMBL/GenBank/DDBJ whole genome shotgun (WGS) entry which is preliminary data.</text>
</comment>
<sequence>MSISCYAELSKHPKIPLNKESYTHGVVGARDRGALIPFDGSDLPAEAAKLPKALTPCCPLLGFKAFDFLASPSQARNFESVAHCQAQA</sequence>
<gene>
    <name evidence="1" type="ORF">GOP47_0006624</name>
</gene>
<dbReference type="AlphaFoldDB" id="A0A9D4ZKG3"/>
<name>A0A9D4ZKG3_ADICA</name>
<organism evidence="1 2">
    <name type="scientific">Adiantum capillus-veneris</name>
    <name type="common">Maidenhair fern</name>
    <dbReference type="NCBI Taxonomy" id="13818"/>
    <lineage>
        <taxon>Eukaryota</taxon>
        <taxon>Viridiplantae</taxon>
        <taxon>Streptophyta</taxon>
        <taxon>Embryophyta</taxon>
        <taxon>Tracheophyta</taxon>
        <taxon>Polypodiopsida</taxon>
        <taxon>Polypodiidae</taxon>
        <taxon>Polypodiales</taxon>
        <taxon>Pteridineae</taxon>
        <taxon>Pteridaceae</taxon>
        <taxon>Vittarioideae</taxon>
        <taxon>Adiantum</taxon>
    </lineage>
</organism>
<evidence type="ECO:0000313" key="1">
    <source>
        <dbReference type="EMBL" id="KAI5078953.1"/>
    </source>
</evidence>
<dbReference type="EMBL" id="JABFUD020000006">
    <property type="protein sequence ID" value="KAI5078953.1"/>
    <property type="molecule type" value="Genomic_DNA"/>
</dbReference>
<protein>
    <submittedName>
        <fullName evidence="1">Uncharacterized protein</fullName>
    </submittedName>
</protein>
<reference evidence="1" key="1">
    <citation type="submission" date="2021-01" db="EMBL/GenBank/DDBJ databases">
        <title>Adiantum capillus-veneris genome.</title>
        <authorList>
            <person name="Fang Y."/>
            <person name="Liao Q."/>
        </authorList>
    </citation>
    <scope>NUCLEOTIDE SEQUENCE</scope>
    <source>
        <strain evidence="1">H3</strain>
        <tissue evidence="1">Leaf</tissue>
    </source>
</reference>
<evidence type="ECO:0000313" key="2">
    <source>
        <dbReference type="Proteomes" id="UP000886520"/>
    </source>
</evidence>
<keyword evidence="2" id="KW-1185">Reference proteome</keyword>
<dbReference type="Proteomes" id="UP000886520">
    <property type="component" value="Chromosome 6"/>
</dbReference>
<proteinExistence type="predicted"/>